<dbReference type="GO" id="GO:0008168">
    <property type="term" value="F:methyltransferase activity"/>
    <property type="evidence" value="ECO:0007669"/>
    <property type="project" value="UniProtKB-KW"/>
</dbReference>
<keyword evidence="3" id="KW-1185">Reference proteome</keyword>
<keyword evidence="2" id="KW-0808">Transferase</keyword>
<sequence length="230" mass="25651">MINSRKVHKYLRWQLDTILNAQRQHWDNSFCNNGDMFGAAASAPAQWAAVRLQQEGKSQLLELGAGQGRDTLFFAANGFVVNVLDYSSSGLAAIQAKAEHSGLASRINLTCHDVRQPLPLADNSVDACFSHMLFCMALTTAELQQLSREVLRVLRPGGLHIYTVRHTGDADYGKGIHRGDDMYENNGFIVHFFSRDKVALLAQGYQAAAVEEFTEGRLPRRLFRVTQRKA</sequence>
<dbReference type="Pfam" id="PF13649">
    <property type="entry name" value="Methyltransf_25"/>
    <property type="match status" value="1"/>
</dbReference>
<evidence type="ECO:0000259" key="1">
    <source>
        <dbReference type="Pfam" id="PF13649"/>
    </source>
</evidence>
<protein>
    <submittedName>
        <fullName evidence="2">Class I SAM-dependent methyltransferase</fullName>
    </submittedName>
</protein>
<evidence type="ECO:0000313" key="2">
    <source>
        <dbReference type="EMBL" id="QVK22306.1"/>
    </source>
</evidence>
<dbReference type="EMBL" id="CP074572">
    <property type="protein sequence ID" value="QVK22306.1"/>
    <property type="molecule type" value="Genomic_DNA"/>
</dbReference>
<accession>A0ABX8DCB1</accession>
<evidence type="ECO:0000313" key="3">
    <source>
        <dbReference type="Proteomes" id="UP000676428"/>
    </source>
</evidence>
<dbReference type="PANTHER" id="PTHR42912:SF93">
    <property type="entry name" value="N6-ADENOSINE-METHYLTRANSFERASE TMT1A"/>
    <property type="match status" value="1"/>
</dbReference>
<dbReference type="PANTHER" id="PTHR42912">
    <property type="entry name" value="METHYLTRANSFERASE"/>
    <property type="match status" value="1"/>
</dbReference>
<feature type="domain" description="Methyltransferase" evidence="1">
    <location>
        <begin position="61"/>
        <end position="158"/>
    </location>
</feature>
<dbReference type="CDD" id="cd02440">
    <property type="entry name" value="AdoMet_MTases"/>
    <property type="match status" value="1"/>
</dbReference>
<keyword evidence="2" id="KW-0489">Methyltransferase</keyword>
<dbReference type="Gene3D" id="3.40.50.150">
    <property type="entry name" value="Vaccinia Virus protein VP39"/>
    <property type="match status" value="1"/>
</dbReference>
<proteinExistence type="predicted"/>
<organism evidence="2 3">
    <name type="scientific">Shewanella dokdonensis</name>
    <dbReference type="NCBI Taxonomy" id="712036"/>
    <lineage>
        <taxon>Bacteria</taxon>
        <taxon>Pseudomonadati</taxon>
        <taxon>Pseudomonadota</taxon>
        <taxon>Gammaproteobacteria</taxon>
        <taxon>Alteromonadales</taxon>
        <taxon>Shewanellaceae</taxon>
        <taxon>Shewanella</taxon>
    </lineage>
</organism>
<dbReference type="InterPro" id="IPR050508">
    <property type="entry name" value="Methyltransf_Superfamily"/>
</dbReference>
<reference evidence="2 3" key="1">
    <citation type="journal article" date="2012" name="Int. J. Syst. Evol. Microbiol.">
        <title>Shewanella dokdonensis sp. nov., isolated from seawater.</title>
        <authorList>
            <person name="Sung H.R."/>
            <person name="Yoon J.H."/>
            <person name="Ghim S.Y."/>
        </authorList>
    </citation>
    <scope>NUCLEOTIDE SEQUENCE [LARGE SCALE GENOMIC DNA]</scope>
    <source>
        <strain evidence="2 3">DSM 23626</strain>
    </source>
</reference>
<dbReference type="Proteomes" id="UP000676428">
    <property type="component" value="Chromosome"/>
</dbReference>
<dbReference type="SUPFAM" id="SSF53335">
    <property type="entry name" value="S-adenosyl-L-methionine-dependent methyltransferases"/>
    <property type="match status" value="1"/>
</dbReference>
<name>A0ABX8DCB1_9GAMM</name>
<dbReference type="GO" id="GO:0032259">
    <property type="term" value="P:methylation"/>
    <property type="evidence" value="ECO:0007669"/>
    <property type="project" value="UniProtKB-KW"/>
</dbReference>
<gene>
    <name evidence="2" type="ORF">KHX94_12885</name>
</gene>
<dbReference type="InterPro" id="IPR029063">
    <property type="entry name" value="SAM-dependent_MTases_sf"/>
</dbReference>
<dbReference type="InterPro" id="IPR041698">
    <property type="entry name" value="Methyltransf_25"/>
</dbReference>